<feature type="transmembrane region" description="Helical" evidence="8">
    <location>
        <begin position="77"/>
        <end position="96"/>
    </location>
</feature>
<feature type="transmembrane region" description="Helical" evidence="8">
    <location>
        <begin position="287"/>
        <end position="307"/>
    </location>
</feature>
<proteinExistence type="predicted"/>
<feature type="compositionally biased region" description="Basic and acidic residues" evidence="7">
    <location>
        <begin position="520"/>
        <end position="551"/>
    </location>
</feature>
<evidence type="ECO:0000256" key="1">
    <source>
        <dbReference type="ARBA" id="ARBA00004651"/>
    </source>
</evidence>
<feature type="transmembrane region" description="Helical" evidence="8">
    <location>
        <begin position="49"/>
        <end position="65"/>
    </location>
</feature>
<dbReference type="PROSITE" id="PS50850">
    <property type="entry name" value="MFS"/>
    <property type="match status" value="1"/>
</dbReference>
<keyword evidence="2" id="KW-0813">Transport</keyword>
<dbReference type="RefSeq" id="WP_344530439.1">
    <property type="nucleotide sequence ID" value="NZ_BAAAPE010000011.1"/>
</dbReference>
<keyword evidence="4 8" id="KW-1133">Transmembrane helix</keyword>
<evidence type="ECO:0000313" key="11">
    <source>
        <dbReference type="Proteomes" id="UP001500016"/>
    </source>
</evidence>
<evidence type="ECO:0000256" key="4">
    <source>
        <dbReference type="ARBA" id="ARBA00022989"/>
    </source>
</evidence>
<dbReference type="InterPro" id="IPR020846">
    <property type="entry name" value="MFS_dom"/>
</dbReference>
<feature type="transmembrane region" description="Helical" evidence="8">
    <location>
        <begin position="319"/>
        <end position="341"/>
    </location>
</feature>
<evidence type="ECO:0000259" key="9">
    <source>
        <dbReference type="PROSITE" id="PS50850"/>
    </source>
</evidence>
<sequence length="561" mass="56440">MGVPMPRRWLGLVAVSLGVALIVVDLTIVNVLLAPVIEDLGIDSTEAQWVQESYAIVFAALLLLAGRLSDLYGARRVFLLGLAVFGATSLGAGLAPDGGTLILARFVQGVGGAMILPSSLALVNAAFTGRERGQAFAVWGSTIGAAAAVGPLLGGWLADFSWRWAFGLNIPAVALIALAARLCLPASPRSRGRVDAPSAALSAAGLGLLAFALVEGRTYGWLASVEPLTVGGVTWGGGPSPVLVALVAASAALAVFWRRQSALRRRGAEPLMDVGLFALPSFRNGNAVTLVVGLGEFGIVAVLPLWLQFTLGYSAFEAGLALVALAAGSFVASGAGFSMAATVPPLTQVRLGLGLEAAGLAALGLCAATDSAWWPVAGALFVYGIGVGLATAQVTNVVLAEVPAASAGQGSGIQSASRELGSALGIAVLTTLFFSTLGTSLRDRLTGAGMPDAEAERLSGAVTDSAGAAIPSLADGPGGAEAADAARAAMTTGLQAASYACAGLLLLALAATWSLTPRADGAERKNDPEEGGKNDPEEGEKNGREEGDQRAEPLTAPGNGG</sequence>
<feature type="transmembrane region" description="Helical" evidence="8">
    <location>
        <begin position="234"/>
        <end position="257"/>
    </location>
</feature>
<feature type="transmembrane region" description="Helical" evidence="8">
    <location>
        <begin position="164"/>
        <end position="184"/>
    </location>
</feature>
<comment type="caution">
    <text evidence="10">The sequence shown here is derived from an EMBL/GenBank/DDBJ whole genome shotgun (WGS) entry which is preliminary data.</text>
</comment>
<feature type="transmembrane region" description="Helical" evidence="8">
    <location>
        <begin position="420"/>
        <end position="441"/>
    </location>
</feature>
<feature type="transmembrane region" description="Helical" evidence="8">
    <location>
        <begin position="196"/>
        <end position="214"/>
    </location>
</feature>
<accession>A0ABN2W3T9</accession>
<name>A0ABN2W3T9_9ACTN</name>
<comment type="subcellular location">
    <subcellularLocation>
        <location evidence="1">Cell membrane</location>
        <topology evidence="1">Multi-pass membrane protein</topology>
    </subcellularLocation>
</comment>
<dbReference type="Gene3D" id="1.20.1250.20">
    <property type="entry name" value="MFS general substrate transporter like domains"/>
    <property type="match status" value="1"/>
</dbReference>
<gene>
    <name evidence="10" type="ORF">GCM10009801_42130</name>
</gene>
<evidence type="ECO:0000256" key="6">
    <source>
        <dbReference type="ARBA" id="ARBA00023251"/>
    </source>
</evidence>
<keyword evidence="5 8" id="KW-0472">Membrane</keyword>
<dbReference type="Pfam" id="PF07690">
    <property type="entry name" value="MFS_1"/>
    <property type="match status" value="1"/>
</dbReference>
<feature type="transmembrane region" description="Helical" evidence="8">
    <location>
        <begin position="135"/>
        <end position="158"/>
    </location>
</feature>
<feature type="region of interest" description="Disordered" evidence="7">
    <location>
        <begin position="517"/>
        <end position="561"/>
    </location>
</feature>
<dbReference type="InterPro" id="IPR011701">
    <property type="entry name" value="MFS"/>
</dbReference>
<feature type="transmembrane region" description="Helical" evidence="8">
    <location>
        <begin position="12"/>
        <end position="37"/>
    </location>
</feature>
<evidence type="ECO:0000256" key="2">
    <source>
        <dbReference type="ARBA" id="ARBA00022448"/>
    </source>
</evidence>
<dbReference type="PANTHER" id="PTHR42718:SF9">
    <property type="entry name" value="MAJOR FACILITATOR SUPERFAMILY MULTIDRUG TRANSPORTER MFSC"/>
    <property type="match status" value="1"/>
</dbReference>
<dbReference type="PRINTS" id="PR01036">
    <property type="entry name" value="TCRTETB"/>
</dbReference>
<feature type="transmembrane region" description="Helical" evidence="8">
    <location>
        <begin position="102"/>
        <end position="123"/>
    </location>
</feature>
<protein>
    <submittedName>
        <fullName evidence="10">DHA2 family efflux MFS transporter permease subunit</fullName>
    </submittedName>
</protein>
<keyword evidence="3 8" id="KW-0812">Transmembrane</keyword>
<evidence type="ECO:0000256" key="8">
    <source>
        <dbReference type="SAM" id="Phobius"/>
    </source>
</evidence>
<evidence type="ECO:0000256" key="5">
    <source>
        <dbReference type="ARBA" id="ARBA00023136"/>
    </source>
</evidence>
<feature type="domain" description="Major facilitator superfamily (MFS) profile" evidence="9">
    <location>
        <begin position="11"/>
        <end position="520"/>
    </location>
</feature>
<dbReference type="SUPFAM" id="SSF103473">
    <property type="entry name" value="MFS general substrate transporter"/>
    <property type="match status" value="1"/>
</dbReference>
<reference evidence="10 11" key="1">
    <citation type="journal article" date="2019" name="Int. J. Syst. Evol. Microbiol.">
        <title>The Global Catalogue of Microorganisms (GCM) 10K type strain sequencing project: providing services to taxonomists for standard genome sequencing and annotation.</title>
        <authorList>
            <consortium name="The Broad Institute Genomics Platform"/>
            <consortium name="The Broad Institute Genome Sequencing Center for Infectious Disease"/>
            <person name="Wu L."/>
            <person name="Ma J."/>
        </authorList>
    </citation>
    <scope>NUCLEOTIDE SEQUENCE [LARGE SCALE GENOMIC DNA]</scope>
    <source>
        <strain evidence="10 11">JCM 15478</strain>
    </source>
</reference>
<evidence type="ECO:0000256" key="3">
    <source>
        <dbReference type="ARBA" id="ARBA00022692"/>
    </source>
</evidence>
<keyword evidence="11" id="KW-1185">Reference proteome</keyword>
<keyword evidence="6" id="KW-0046">Antibiotic resistance</keyword>
<evidence type="ECO:0000256" key="7">
    <source>
        <dbReference type="SAM" id="MobiDB-lite"/>
    </source>
</evidence>
<dbReference type="EMBL" id="BAAAPE010000011">
    <property type="protein sequence ID" value="GAA2082410.1"/>
    <property type="molecule type" value="Genomic_DNA"/>
</dbReference>
<feature type="transmembrane region" description="Helical" evidence="8">
    <location>
        <begin position="353"/>
        <end position="374"/>
    </location>
</feature>
<organism evidence="10 11">
    <name type="scientific">Streptomyces albiaxialis</name>
    <dbReference type="NCBI Taxonomy" id="329523"/>
    <lineage>
        <taxon>Bacteria</taxon>
        <taxon>Bacillati</taxon>
        <taxon>Actinomycetota</taxon>
        <taxon>Actinomycetes</taxon>
        <taxon>Kitasatosporales</taxon>
        <taxon>Streptomycetaceae</taxon>
        <taxon>Streptomyces</taxon>
    </lineage>
</organism>
<evidence type="ECO:0000313" key="10">
    <source>
        <dbReference type="EMBL" id="GAA2082410.1"/>
    </source>
</evidence>
<feature type="transmembrane region" description="Helical" evidence="8">
    <location>
        <begin position="496"/>
        <end position="515"/>
    </location>
</feature>
<dbReference type="Proteomes" id="UP001500016">
    <property type="component" value="Unassembled WGS sequence"/>
</dbReference>
<feature type="transmembrane region" description="Helical" evidence="8">
    <location>
        <begin position="380"/>
        <end position="399"/>
    </location>
</feature>
<dbReference type="PANTHER" id="PTHR42718">
    <property type="entry name" value="MAJOR FACILITATOR SUPERFAMILY MULTIDRUG TRANSPORTER MFSC"/>
    <property type="match status" value="1"/>
</dbReference>
<dbReference type="InterPro" id="IPR036259">
    <property type="entry name" value="MFS_trans_sf"/>
</dbReference>
<dbReference type="CDD" id="cd17321">
    <property type="entry name" value="MFS_MMR_MDR_like"/>
    <property type="match status" value="1"/>
</dbReference>